<feature type="domain" description="GmrSD restriction endonucleases C-terminal" evidence="2">
    <location>
        <begin position="101"/>
        <end position="200"/>
    </location>
</feature>
<feature type="region of interest" description="Disordered" evidence="1">
    <location>
        <begin position="150"/>
        <end position="169"/>
    </location>
</feature>
<accession>A0A8J3Y5P4</accession>
<evidence type="ECO:0000259" key="2">
    <source>
        <dbReference type="Pfam" id="PF07510"/>
    </source>
</evidence>
<dbReference type="PANTHER" id="PTHR24094:SF15">
    <property type="entry name" value="AMP-DEPENDENT SYNTHETASE_LIGASE DOMAIN-CONTAINING PROTEIN-RELATED"/>
    <property type="match status" value="1"/>
</dbReference>
<dbReference type="Proteomes" id="UP000652013">
    <property type="component" value="Unassembled WGS sequence"/>
</dbReference>
<keyword evidence="4" id="KW-1185">Reference proteome</keyword>
<proteinExistence type="predicted"/>
<dbReference type="AlphaFoldDB" id="A0A8J3Y5P4"/>
<gene>
    <name evidence="3" type="ORF">Sya03_16630</name>
</gene>
<evidence type="ECO:0000313" key="3">
    <source>
        <dbReference type="EMBL" id="GIJ02311.1"/>
    </source>
</evidence>
<sequence>MRAPLAVLSTAALLALTGCEIYPAPPSGDPGAATGNATLDDLTVARAASMRGYSRDHFPHWRDTGDNCDIRDSVLTRDGQKVRHRGCNVTGGTFYSVYDGKTVYKPADVDIDHMVPLANAWRSGAAKWTEAKRGEFANDLDTPQLVVATQATNRSKGDQDPSQWKPPRRESWCSYARDWIAVKAHWKLTVTTAEKMALADMLETCAS</sequence>
<dbReference type="PROSITE" id="PS51257">
    <property type="entry name" value="PROKAR_LIPOPROTEIN"/>
    <property type="match status" value="1"/>
</dbReference>
<name>A0A8J3Y5P4_9ACTN</name>
<dbReference type="Pfam" id="PF07510">
    <property type="entry name" value="GmrSD_C"/>
    <property type="match status" value="1"/>
</dbReference>
<dbReference type="RefSeq" id="WP_203937596.1">
    <property type="nucleotide sequence ID" value="NZ_BAAAGJ010000012.1"/>
</dbReference>
<evidence type="ECO:0000256" key="1">
    <source>
        <dbReference type="SAM" id="MobiDB-lite"/>
    </source>
</evidence>
<reference evidence="3" key="1">
    <citation type="submission" date="2021-01" db="EMBL/GenBank/DDBJ databases">
        <title>Whole genome shotgun sequence of Spirilliplanes yamanashiensis NBRC 15828.</title>
        <authorList>
            <person name="Komaki H."/>
            <person name="Tamura T."/>
        </authorList>
    </citation>
    <scope>NUCLEOTIDE SEQUENCE</scope>
    <source>
        <strain evidence="3">NBRC 15828</strain>
    </source>
</reference>
<evidence type="ECO:0000313" key="4">
    <source>
        <dbReference type="Proteomes" id="UP000652013"/>
    </source>
</evidence>
<organism evidence="3 4">
    <name type="scientific">Spirilliplanes yamanashiensis</name>
    <dbReference type="NCBI Taxonomy" id="42233"/>
    <lineage>
        <taxon>Bacteria</taxon>
        <taxon>Bacillati</taxon>
        <taxon>Actinomycetota</taxon>
        <taxon>Actinomycetes</taxon>
        <taxon>Micromonosporales</taxon>
        <taxon>Micromonosporaceae</taxon>
        <taxon>Spirilliplanes</taxon>
    </lineage>
</organism>
<protein>
    <recommendedName>
        <fullName evidence="2">GmrSD restriction endonucleases C-terminal domain-containing protein</fullName>
    </recommendedName>
</protein>
<dbReference type="PANTHER" id="PTHR24094">
    <property type="entry name" value="SECRETED PROTEIN"/>
    <property type="match status" value="1"/>
</dbReference>
<dbReference type="InterPro" id="IPR011089">
    <property type="entry name" value="GmrSD_C"/>
</dbReference>
<dbReference type="EMBL" id="BOOY01000008">
    <property type="protein sequence ID" value="GIJ02311.1"/>
    <property type="molecule type" value="Genomic_DNA"/>
</dbReference>
<comment type="caution">
    <text evidence="3">The sequence shown here is derived from an EMBL/GenBank/DDBJ whole genome shotgun (WGS) entry which is preliminary data.</text>
</comment>